<dbReference type="Proteomes" id="UP000013827">
    <property type="component" value="Unassembled WGS sequence"/>
</dbReference>
<dbReference type="eggNOG" id="ENOG502QR5M">
    <property type="taxonomic scope" value="Eukaryota"/>
</dbReference>
<evidence type="ECO:0000256" key="3">
    <source>
        <dbReference type="ARBA" id="ARBA00022448"/>
    </source>
</evidence>
<evidence type="ECO:0000256" key="2">
    <source>
        <dbReference type="ARBA" id="ARBA00006690"/>
    </source>
</evidence>
<dbReference type="STRING" id="2903.R1DTN0"/>
<accession>A0A0D3J2X0</accession>
<dbReference type="PANTHER" id="PTHR31326">
    <property type="entry name" value="PROTEIN CLT2, CHLOROPLASTIC"/>
    <property type="match status" value="1"/>
</dbReference>
<evidence type="ECO:0000313" key="9">
    <source>
        <dbReference type="Proteomes" id="UP000013827"/>
    </source>
</evidence>
<dbReference type="PANTHER" id="PTHR31326:SF1">
    <property type="entry name" value="PROTEIN CLT2, CHLOROPLASTIC"/>
    <property type="match status" value="1"/>
</dbReference>
<dbReference type="KEGG" id="ehx:EMIHUDRAFT_102532"/>
<dbReference type="RefSeq" id="XP_005770284.1">
    <property type="nucleotide sequence ID" value="XM_005770227.1"/>
</dbReference>
<dbReference type="PaxDb" id="2903-EOD17855"/>
<comment type="subcellular location">
    <subcellularLocation>
        <location evidence="1">Membrane</location>
        <topology evidence="1">Multi-pass membrane protein</topology>
    </subcellularLocation>
</comment>
<reference evidence="9" key="1">
    <citation type="journal article" date="2013" name="Nature">
        <title>Pan genome of the phytoplankton Emiliania underpins its global distribution.</title>
        <authorList>
            <person name="Read B.A."/>
            <person name="Kegel J."/>
            <person name="Klute M.J."/>
            <person name="Kuo A."/>
            <person name="Lefebvre S.C."/>
            <person name="Maumus F."/>
            <person name="Mayer C."/>
            <person name="Miller J."/>
            <person name="Monier A."/>
            <person name="Salamov A."/>
            <person name="Young J."/>
            <person name="Aguilar M."/>
            <person name="Claverie J.M."/>
            <person name="Frickenhaus S."/>
            <person name="Gonzalez K."/>
            <person name="Herman E.K."/>
            <person name="Lin Y.C."/>
            <person name="Napier J."/>
            <person name="Ogata H."/>
            <person name="Sarno A.F."/>
            <person name="Shmutz J."/>
            <person name="Schroeder D."/>
            <person name="de Vargas C."/>
            <person name="Verret F."/>
            <person name="von Dassow P."/>
            <person name="Valentin K."/>
            <person name="Van de Peer Y."/>
            <person name="Wheeler G."/>
            <person name="Dacks J.B."/>
            <person name="Delwiche C.F."/>
            <person name="Dyhrman S.T."/>
            <person name="Glockner G."/>
            <person name="John U."/>
            <person name="Richards T."/>
            <person name="Worden A.Z."/>
            <person name="Zhang X."/>
            <person name="Grigoriev I.V."/>
            <person name="Allen A.E."/>
            <person name="Bidle K."/>
            <person name="Borodovsky M."/>
            <person name="Bowler C."/>
            <person name="Brownlee C."/>
            <person name="Cock J.M."/>
            <person name="Elias M."/>
            <person name="Gladyshev V.N."/>
            <person name="Groth M."/>
            <person name="Guda C."/>
            <person name="Hadaegh A."/>
            <person name="Iglesias-Rodriguez M.D."/>
            <person name="Jenkins J."/>
            <person name="Jones B.M."/>
            <person name="Lawson T."/>
            <person name="Leese F."/>
            <person name="Lindquist E."/>
            <person name="Lobanov A."/>
            <person name="Lomsadze A."/>
            <person name="Malik S.B."/>
            <person name="Marsh M.E."/>
            <person name="Mackinder L."/>
            <person name="Mock T."/>
            <person name="Mueller-Roeber B."/>
            <person name="Pagarete A."/>
            <person name="Parker M."/>
            <person name="Probert I."/>
            <person name="Quesneville H."/>
            <person name="Raines C."/>
            <person name="Rensing S.A."/>
            <person name="Riano-Pachon D.M."/>
            <person name="Richier S."/>
            <person name="Rokitta S."/>
            <person name="Shiraiwa Y."/>
            <person name="Soanes D.M."/>
            <person name="van der Giezen M."/>
            <person name="Wahlund T.M."/>
            <person name="Williams B."/>
            <person name="Wilson W."/>
            <person name="Wolfe G."/>
            <person name="Wurch L.L."/>
        </authorList>
    </citation>
    <scope>NUCLEOTIDE SEQUENCE</scope>
</reference>
<dbReference type="AlphaFoldDB" id="A0A0D3J2X0"/>
<feature type="transmembrane region" description="Helical" evidence="7">
    <location>
        <begin position="93"/>
        <end position="111"/>
    </location>
</feature>
<dbReference type="Pfam" id="PF08627">
    <property type="entry name" value="CRT-like"/>
    <property type="match status" value="1"/>
</dbReference>
<name>A0A0D3J2X0_EMIH1</name>
<keyword evidence="9" id="KW-1185">Reference proteome</keyword>
<evidence type="ECO:0000313" key="8">
    <source>
        <dbReference type="EnsemblProtists" id="EOD17855"/>
    </source>
</evidence>
<dbReference type="GeneID" id="17263884"/>
<keyword evidence="6 7" id="KW-0472">Membrane</keyword>
<keyword evidence="5 7" id="KW-1133">Transmembrane helix</keyword>
<feature type="transmembrane region" description="Helical" evidence="7">
    <location>
        <begin position="175"/>
        <end position="195"/>
    </location>
</feature>
<evidence type="ECO:0008006" key="10">
    <source>
        <dbReference type="Google" id="ProtNLM"/>
    </source>
</evidence>
<reference evidence="8" key="2">
    <citation type="submission" date="2024-10" db="UniProtKB">
        <authorList>
            <consortium name="EnsemblProtists"/>
        </authorList>
    </citation>
    <scope>IDENTIFICATION</scope>
</reference>
<evidence type="ECO:0000256" key="4">
    <source>
        <dbReference type="ARBA" id="ARBA00022692"/>
    </source>
</evidence>
<dbReference type="InterPro" id="IPR013936">
    <property type="entry name" value="CRT-like"/>
</dbReference>
<feature type="transmembrane region" description="Helical" evidence="7">
    <location>
        <begin position="207"/>
        <end position="225"/>
    </location>
</feature>
<feature type="transmembrane region" description="Helical" evidence="7">
    <location>
        <begin position="148"/>
        <end position="169"/>
    </location>
</feature>
<keyword evidence="3" id="KW-0813">Transport</keyword>
<evidence type="ECO:0000256" key="6">
    <source>
        <dbReference type="ARBA" id="ARBA00023136"/>
    </source>
</evidence>
<dbReference type="EnsemblProtists" id="EOD17855">
    <property type="protein sequence ID" value="EOD17855"/>
    <property type="gene ID" value="EMIHUDRAFT_102532"/>
</dbReference>
<feature type="transmembrane region" description="Helical" evidence="7">
    <location>
        <begin position="42"/>
        <end position="64"/>
    </location>
</feature>
<organism evidence="8 9">
    <name type="scientific">Emiliania huxleyi (strain CCMP1516)</name>
    <dbReference type="NCBI Taxonomy" id="280463"/>
    <lineage>
        <taxon>Eukaryota</taxon>
        <taxon>Haptista</taxon>
        <taxon>Haptophyta</taxon>
        <taxon>Prymnesiophyceae</taxon>
        <taxon>Isochrysidales</taxon>
        <taxon>Noelaerhabdaceae</taxon>
        <taxon>Emiliania</taxon>
    </lineage>
</organism>
<evidence type="ECO:0000256" key="7">
    <source>
        <dbReference type="SAM" id="Phobius"/>
    </source>
</evidence>
<feature type="transmembrane region" description="Helical" evidence="7">
    <location>
        <begin position="12"/>
        <end position="30"/>
    </location>
</feature>
<sequence>MGAVYTPGQFQTLLNQSLIPATMAASALFLHERYSTGQLGAAALLVSGAVISVARWYAVALYWLSNVPMALSAVYKEAHFAAQPMDVTYLTQWVSIWQMLFGFALAPLMLLPGVGTARGMRPGEIASSFADGAACFAERDAACTERHAFALLCVYVGVNFCFNTLGLWLTKHAGAVLNSISYALLLPLTTLGFSLPVLGPYRESANAMTYAGLAVVLTGFVLWRYHSLVAEAKAEPPLSVPTLQPSPRQWRLRVAAAAIKLVRRLSLDCSPSPPPGEEERVIVRLLSAGGAAEEGAQSFQERVVGMGPVARSRERSASL</sequence>
<proteinExistence type="inferred from homology"/>
<evidence type="ECO:0000256" key="5">
    <source>
        <dbReference type="ARBA" id="ARBA00022989"/>
    </source>
</evidence>
<evidence type="ECO:0000256" key="1">
    <source>
        <dbReference type="ARBA" id="ARBA00004141"/>
    </source>
</evidence>
<keyword evidence="4 7" id="KW-0812">Transmembrane</keyword>
<dbReference type="HOGENOM" id="CLU_872725_0_0_1"/>
<protein>
    <recommendedName>
        <fullName evidence="10">EamA domain-containing protein</fullName>
    </recommendedName>
</protein>
<comment type="similarity">
    <text evidence="2">Belongs to the CRT-like transporter family.</text>
</comment>
<dbReference type="GO" id="GO:0016020">
    <property type="term" value="C:membrane"/>
    <property type="evidence" value="ECO:0007669"/>
    <property type="project" value="UniProtKB-SubCell"/>
</dbReference>